<feature type="domain" description="Apple" evidence="2">
    <location>
        <begin position="1004"/>
        <end position="1081"/>
    </location>
</feature>
<dbReference type="PANTHER" id="PTHR16897:SF2">
    <property type="entry name" value="OS03G0226600 PROTEIN"/>
    <property type="match status" value="1"/>
</dbReference>
<name>A0AA35WZT8_GEOBA</name>
<dbReference type="Proteomes" id="UP001174909">
    <property type="component" value="Unassembled WGS sequence"/>
</dbReference>
<evidence type="ECO:0000313" key="3">
    <source>
        <dbReference type="EMBL" id="CAI8032800.1"/>
    </source>
</evidence>
<evidence type="ECO:0000259" key="2">
    <source>
        <dbReference type="SMART" id="SM00473"/>
    </source>
</evidence>
<keyword evidence="4" id="KW-1185">Reference proteome</keyword>
<dbReference type="InterPro" id="IPR003609">
    <property type="entry name" value="Pan_app"/>
</dbReference>
<dbReference type="AlphaFoldDB" id="A0AA35WZT8"/>
<sequence length="1215" mass="133064">MGVYDTDDSAEVLLSIADPTISGNSGAHHSSLVRAARSVYETHSRRKRDLSDLMEPHSDEANSRERRESGYDGDVMMNVTMPTVGWNRQFGDRNISVDLRRTLANSFILDTSDQSSKYHFSLHDETVVSSHLALSSANQDSDFEMMRTQLCLEGTATYDTVNIITGSTPERIYRQYELYMEESTGLVEAFEAAYDQILSSNSAYDGKRDVLIAELDDLINVHFEDLVSQSDIAVSQLEAIAGDFHLKTVARDLLSTLSATIATSRDSAVAARDDIVGAAADALPSTSQRLSHALLVDGQPFITHSFHVPYLPFAPQKALVNIFDVYLSAHEAYAELEVATKAVVDLTSPNGPNHHWLAPSIRDLSDNLATLTNDIIKAINEIPQEGSHGPQLDELNELYDLVNFDLQEMMNSFVGVVNDVIAQSSDLSALLDESRQAFSTFTLSYDTARSRVDAILGQKFHPQFPRQRRSCDHVRGCGSYPTTSEGDYGEGVALVTSDGEQVVAPLSGYYSLSSSSSSVINLSPAETSYHDLSFTLHHIQPTITLTETPIFIRGGDPLGILTAEPPPSNTDDEYYIHLETHKKIGNETHALDPTQFLQPIPRPSVALSYECNDLVTYIGGSVVDRHSISPTSPLVVEYGEVLVEDTIPEHEFQRPVEHTLHAQGTILSGASVELLASSTFIMVGPIPVQFDFRAVGDYQLDYSLDFSLLSNQATVSITPSLASRAHGFVRTSGLQYATVSLDGSVLEASLPLNLWQDFQTWPLTASSQMDLVLSPTSLSLTAQLAQMTGAGEFATEEILQTDTLWYYSIPSFNRDEFYYKGSLVDESPPNFTPLPYSDSDCYVRQLPVGDFQNPLFEIEFTVTEPQGFITTSYQLGTAPRTNDIIEISEISGRRIVVPHRLVPASPIHVTVVATNLNGDESFAMCSLPSYDRSPPLARINPIRLHSSHPSKISALFTLFDEFGLDTPIQVAIGTVPGDYGSDVMDWSDFDLSGIFTPPTSDGNLTQFSFKRVGRLLPEISKVTRHISTPSQCAGECLSSPDCRSFDYSAIETTCILHTGIQGPTTPSPHVENVFQSLPLQTTSDYGHYERLGVGNSTVVEFDHLSLQTNSLYYINMRLVNGLGYTSAISSEPFLVDLTPPSPGYLQSATSDSLDTIKCQELALGGLDCLHNSTIANHRVIVDDAQSSVVFNGLTPLLDAMFTSTSNYIAGQSVSL</sequence>
<feature type="region of interest" description="Disordered" evidence="1">
    <location>
        <begin position="44"/>
        <end position="73"/>
    </location>
</feature>
<reference evidence="3" key="1">
    <citation type="submission" date="2023-03" db="EMBL/GenBank/DDBJ databases">
        <authorList>
            <person name="Steffen K."/>
            <person name="Cardenas P."/>
        </authorList>
    </citation>
    <scope>NUCLEOTIDE SEQUENCE</scope>
</reference>
<evidence type="ECO:0000256" key="1">
    <source>
        <dbReference type="SAM" id="MobiDB-lite"/>
    </source>
</evidence>
<dbReference type="EMBL" id="CASHTH010002629">
    <property type="protein sequence ID" value="CAI8032800.1"/>
    <property type="molecule type" value="Genomic_DNA"/>
</dbReference>
<protein>
    <recommendedName>
        <fullName evidence="2">Apple domain-containing protein</fullName>
    </recommendedName>
</protein>
<feature type="non-terminal residue" evidence="3">
    <location>
        <position position="1215"/>
    </location>
</feature>
<gene>
    <name evidence="3" type="ORF">GBAR_LOCUS18526</name>
</gene>
<evidence type="ECO:0000313" key="4">
    <source>
        <dbReference type="Proteomes" id="UP001174909"/>
    </source>
</evidence>
<dbReference type="PANTHER" id="PTHR16897">
    <property type="entry name" value="OS10G0105400 PROTEIN"/>
    <property type="match status" value="1"/>
</dbReference>
<dbReference type="Gene3D" id="3.50.4.10">
    <property type="entry name" value="Hepatocyte Growth Factor"/>
    <property type="match status" value="1"/>
</dbReference>
<dbReference type="Pfam" id="PF00024">
    <property type="entry name" value="PAN_1"/>
    <property type="match status" value="1"/>
</dbReference>
<proteinExistence type="predicted"/>
<comment type="caution">
    <text evidence="3">The sequence shown here is derived from an EMBL/GenBank/DDBJ whole genome shotgun (WGS) entry which is preliminary data.</text>
</comment>
<feature type="compositionally biased region" description="Basic and acidic residues" evidence="1">
    <location>
        <begin position="49"/>
        <end position="70"/>
    </location>
</feature>
<dbReference type="SUPFAM" id="SSF57414">
    <property type="entry name" value="Hairpin loop containing domain-like"/>
    <property type="match status" value="1"/>
</dbReference>
<organism evidence="3 4">
    <name type="scientific">Geodia barretti</name>
    <name type="common">Barrett's horny sponge</name>
    <dbReference type="NCBI Taxonomy" id="519541"/>
    <lineage>
        <taxon>Eukaryota</taxon>
        <taxon>Metazoa</taxon>
        <taxon>Porifera</taxon>
        <taxon>Demospongiae</taxon>
        <taxon>Heteroscleromorpha</taxon>
        <taxon>Tetractinellida</taxon>
        <taxon>Astrophorina</taxon>
        <taxon>Geodiidae</taxon>
        <taxon>Geodia</taxon>
    </lineage>
</organism>
<accession>A0AA35WZT8</accession>
<dbReference type="SMART" id="SM00473">
    <property type="entry name" value="PAN_AP"/>
    <property type="match status" value="1"/>
</dbReference>